<feature type="compositionally biased region" description="Low complexity" evidence="1">
    <location>
        <begin position="479"/>
        <end position="496"/>
    </location>
</feature>
<feature type="compositionally biased region" description="Polar residues" evidence="1">
    <location>
        <begin position="133"/>
        <end position="142"/>
    </location>
</feature>
<feature type="region of interest" description="Disordered" evidence="1">
    <location>
        <begin position="547"/>
        <end position="596"/>
    </location>
</feature>
<feature type="compositionally biased region" description="Low complexity" evidence="1">
    <location>
        <begin position="555"/>
        <end position="565"/>
    </location>
</feature>
<accession>A0ABD3MQK5</accession>
<feature type="region of interest" description="Disordered" evidence="1">
    <location>
        <begin position="472"/>
        <end position="499"/>
    </location>
</feature>
<proteinExistence type="predicted"/>
<feature type="region of interest" description="Disordered" evidence="1">
    <location>
        <begin position="290"/>
        <end position="319"/>
    </location>
</feature>
<name>A0ABD3MQK5_9STRA</name>
<feature type="compositionally biased region" description="Basic and acidic residues" evidence="1">
    <location>
        <begin position="62"/>
        <end position="74"/>
    </location>
</feature>
<feature type="region of interest" description="Disordered" evidence="1">
    <location>
        <begin position="62"/>
        <end position="106"/>
    </location>
</feature>
<dbReference type="EMBL" id="JALLBG020000087">
    <property type="protein sequence ID" value="KAL3766270.1"/>
    <property type="molecule type" value="Genomic_DNA"/>
</dbReference>
<comment type="caution">
    <text evidence="2">The sequence shown here is derived from an EMBL/GenBank/DDBJ whole genome shotgun (WGS) entry which is preliminary data.</text>
</comment>
<feature type="compositionally biased region" description="Acidic residues" evidence="1">
    <location>
        <begin position="96"/>
        <end position="106"/>
    </location>
</feature>
<sequence>MTSLFSTTTTTSAYQCCFTLPPPTTTKRHSFHPGRLASLLPATPSFRPRRHISPLALRAMNKDESDAEQQHDDLNGSGAENNNEEVEINDINSINEVDDNDEDEDTNNIHYHLSKISWLPNVKLGKQPYESTTASAVSSSMHSRTEEGGDNYRTVTSRNSKKNRNVEVLPVLPMTMVCGLGGDLLSVDSDDANDDEEDIDTDLFGRRRRNRNSNSDETAILGFRSDDDDLHPQQILGPPFSSGGTSSYLPHTKNHVLTISEPRYKHMYDDLLRLGKYAGARREGMIRREMEEVERKKRVGGSSSNSNMSSSTSSYPNPDEKRRFIVTAANPIEDGVFAEYGLLFQLKDLDEVSAVGGVGGGSGEDGGLTMEELEDLVGSYRDDEEGYGFVDIGDEDDEEDVMDILLRTHYEATHDVVGRVRIHRFVNPECFTEDPPGGEEYLMAEATILDVVDEGKGGGEIDLMREQKLRAAASRGTKGKAQQTTTTSTTAATPSTNALSLEGELAKAVARIKEELHSSVGEAYSEQQQLLQSDNVKDKLRAALDEAPAIKKTSSSDSSSSSSSSLPSATNNRKGSGHITTNTSPRKAGGGSSGGVYVEKLHEDSLTKEERQLRESFAKLVTLQHELKEECRFTRVSVQTFGVGPVGVWLSAAAWSQFVEKRLEATYDDMQSDLQSKLVEYLAGRDEDLGHNEVADISNDDNSGLEEAETIDFEDLSPQLQQEFQIVQARATEELGPLALDRAIQMQRIVQAQSYVERLDLLRECVDNERRRLEAKKMLKLLALKIKKEGGNSILHPGARREAARSIFERLISSTDVNRDQAEEQDNGSFQ</sequence>
<feature type="compositionally biased region" description="Polar residues" evidence="1">
    <location>
        <begin position="566"/>
        <end position="585"/>
    </location>
</feature>
<reference evidence="2 3" key="1">
    <citation type="submission" date="2024-10" db="EMBL/GenBank/DDBJ databases">
        <title>Updated reference genomes for cyclostephanoid diatoms.</title>
        <authorList>
            <person name="Roberts W.R."/>
            <person name="Alverson A.J."/>
        </authorList>
    </citation>
    <scope>NUCLEOTIDE SEQUENCE [LARGE SCALE GENOMIC DNA]</scope>
    <source>
        <strain evidence="2 3">AJA232-27</strain>
    </source>
</reference>
<dbReference type="PANTHER" id="PTHR46732:SF8">
    <property type="entry name" value="ATP-DEPENDENT PROTEASE LA (LON) DOMAIN PROTEIN"/>
    <property type="match status" value="1"/>
</dbReference>
<feature type="compositionally biased region" description="Low complexity" evidence="1">
    <location>
        <begin position="300"/>
        <end position="314"/>
    </location>
</feature>
<evidence type="ECO:0000256" key="1">
    <source>
        <dbReference type="SAM" id="MobiDB-lite"/>
    </source>
</evidence>
<keyword evidence="3" id="KW-1185">Reference proteome</keyword>
<evidence type="ECO:0000313" key="2">
    <source>
        <dbReference type="EMBL" id="KAL3766270.1"/>
    </source>
</evidence>
<protein>
    <submittedName>
        <fullName evidence="2">Uncharacterized protein</fullName>
    </submittedName>
</protein>
<feature type="region of interest" description="Disordered" evidence="1">
    <location>
        <begin position="133"/>
        <end position="160"/>
    </location>
</feature>
<dbReference type="Proteomes" id="UP001530293">
    <property type="component" value="Unassembled WGS sequence"/>
</dbReference>
<evidence type="ECO:0000313" key="3">
    <source>
        <dbReference type="Proteomes" id="UP001530293"/>
    </source>
</evidence>
<dbReference type="PANTHER" id="PTHR46732">
    <property type="entry name" value="ATP-DEPENDENT PROTEASE LA (LON) DOMAIN PROTEIN"/>
    <property type="match status" value="1"/>
</dbReference>
<gene>
    <name evidence="2" type="ORF">ACHAWU_005662</name>
</gene>
<organism evidence="2 3">
    <name type="scientific">Discostella pseudostelligera</name>
    <dbReference type="NCBI Taxonomy" id="259834"/>
    <lineage>
        <taxon>Eukaryota</taxon>
        <taxon>Sar</taxon>
        <taxon>Stramenopiles</taxon>
        <taxon>Ochrophyta</taxon>
        <taxon>Bacillariophyta</taxon>
        <taxon>Coscinodiscophyceae</taxon>
        <taxon>Thalassiosirophycidae</taxon>
        <taxon>Stephanodiscales</taxon>
        <taxon>Stephanodiscaceae</taxon>
        <taxon>Discostella</taxon>
    </lineage>
</organism>
<dbReference type="AlphaFoldDB" id="A0ABD3MQK5"/>